<dbReference type="EMBL" id="JBEPMY010000001">
    <property type="protein sequence ID" value="MET3752740.1"/>
    <property type="molecule type" value="Genomic_DNA"/>
</dbReference>
<proteinExistence type="predicted"/>
<keyword evidence="2" id="KW-1185">Reference proteome</keyword>
<name>A0ABV2M8E2_9HYPH</name>
<protein>
    <submittedName>
        <fullName evidence="1">Uncharacterized protein</fullName>
    </submittedName>
</protein>
<dbReference type="Proteomes" id="UP001549077">
    <property type="component" value="Unassembled WGS sequence"/>
</dbReference>
<evidence type="ECO:0000313" key="2">
    <source>
        <dbReference type="Proteomes" id="UP001549077"/>
    </source>
</evidence>
<organism evidence="1 2">
    <name type="scientific">Rhizobium binae</name>
    <dbReference type="NCBI Taxonomy" id="1138190"/>
    <lineage>
        <taxon>Bacteria</taxon>
        <taxon>Pseudomonadati</taxon>
        <taxon>Pseudomonadota</taxon>
        <taxon>Alphaproteobacteria</taxon>
        <taxon>Hyphomicrobiales</taxon>
        <taxon>Rhizobiaceae</taxon>
        <taxon>Rhizobium/Agrobacterium group</taxon>
        <taxon>Rhizobium</taxon>
    </lineage>
</organism>
<accession>A0ABV2M8E2</accession>
<comment type="caution">
    <text evidence="1">The sequence shown here is derived from an EMBL/GenBank/DDBJ whole genome shotgun (WGS) entry which is preliminary data.</text>
</comment>
<reference evidence="1 2" key="1">
    <citation type="submission" date="2024-06" db="EMBL/GenBank/DDBJ databases">
        <title>Genomic Encyclopedia of Type Strains, Phase IV (KMG-IV): sequencing the most valuable type-strain genomes for metagenomic binning, comparative biology and taxonomic classification.</title>
        <authorList>
            <person name="Goeker M."/>
        </authorList>
    </citation>
    <scope>NUCLEOTIDE SEQUENCE [LARGE SCALE GENOMIC DNA]</scope>
    <source>
        <strain evidence="1 2">DSM 29288</strain>
    </source>
</reference>
<gene>
    <name evidence="1" type="ORF">ABID08_000079</name>
</gene>
<evidence type="ECO:0000313" key="1">
    <source>
        <dbReference type="EMBL" id="MET3752740.1"/>
    </source>
</evidence>
<sequence length="81" mass="9509">MALATGFAAPGFVADRHSAKAHGFIRPPFAHLVVIHQMRDSFPLCCGSNHFFSRIFQSRWVEHRIFPQRHLENLRRRYHLL</sequence>